<dbReference type="EMBL" id="CP029803">
    <property type="protein sequence ID" value="AWT59554.1"/>
    <property type="molecule type" value="Genomic_DNA"/>
</dbReference>
<dbReference type="PANTHER" id="PTHR20883">
    <property type="entry name" value="PHYTANOYL-COA DIOXYGENASE DOMAIN CONTAINING 1"/>
    <property type="match status" value="1"/>
</dbReference>
<dbReference type="Gene3D" id="2.60.120.620">
    <property type="entry name" value="q2cbj1_9rhob like domain"/>
    <property type="match status" value="1"/>
</dbReference>
<evidence type="ECO:0008006" key="5">
    <source>
        <dbReference type="Google" id="ProtNLM"/>
    </source>
</evidence>
<dbReference type="GO" id="GO:0016706">
    <property type="term" value="F:2-oxoglutarate-dependent dioxygenase activity"/>
    <property type="evidence" value="ECO:0007669"/>
    <property type="project" value="UniProtKB-ARBA"/>
</dbReference>
<proteinExistence type="predicted"/>
<gene>
    <name evidence="3" type="ORF">DF168_00744</name>
</gene>
<dbReference type="KEGG" id="mtar:DF168_00744"/>
<keyword evidence="1" id="KW-0479">Metal-binding</keyword>
<accession>A0A2Z4AH74</accession>
<evidence type="ECO:0000313" key="4">
    <source>
        <dbReference type="Proteomes" id="UP000247465"/>
    </source>
</evidence>
<dbReference type="Proteomes" id="UP000247465">
    <property type="component" value="Chromosome"/>
</dbReference>
<protein>
    <recommendedName>
        <fullName evidence="5">Ectoine dioxygenase</fullName>
    </recommendedName>
</protein>
<dbReference type="InterPro" id="IPR008775">
    <property type="entry name" value="Phytyl_CoA_dOase-like"/>
</dbReference>
<organism evidence="3 4">
    <name type="scientific">Candidatus Moanibacter tarae</name>
    <dbReference type="NCBI Taxonomy" id="2200854"/>
    <lineage>
        <taxon>Bacteria</taxon>
        <taxon>Pseudomonadati</taxon>
        <taxon>Verrucomicrobiota</taxon>
        <taxon>Opitutia</taxon>
        <taxon>Puniceicoccales</taxon>
        <taxon>Puniceicoccales incertae sedis</taxon>
        <taxon>Candidatus Moanibacter</taxon>
    </lineage>
</organism>
<reference evidence="3 4" key="1">
    <citation type="submission" date="2018-06" db="EMBL/GenBank/DDBJ databases">
        <title>Draft Genome Sequence of a Novel Marine Bacterium Related to the Verrucomicrobia.</title>
        <authorList>
            <person name="Vosseberg J."/>
            <person name="Martijn J."/>
            <person name="Ettema T.J.G."/>
        </authorList>
    </citation>
    <scope>NUCLEOTIDE SEQUENCE [LARGE SCALE GENOMIC DNA]</scope>
    <source>
        <strain evidence="3">TARA_B100001123</strain>
    </source>
</reference>
<name>A0A2Z4AH74_9BACT</name>
<sequence length="246" mass="28076">MTEKEKAIFEIQIYGFTIIERVLSEEQADKMREALISCDREFGTNHTFRGSARHVSNLPTLERIFHKTIDHPRTLPILEHFLGETLILGSLNSRIVRPNDGYQDLHGDIPQVMLNMESPVMMNTVWMLDEFTSEIGATRCVPGSHKSGYAKPPEGLEIKYVVEAIAPIGSVLIFNGQTWHGGGRNTGTKNRHALFGHYRKQMCIFQIDPHDNFPREWFENLTTRQKQLLRMTNGLGAPHASDNHLR</sequence>
<dbReference type="PANTHER" id="PTHR20883:SF15">
    <property type="entry name" value="PHYTANOYL-COA DIOXYGENASE DOMAIN-CONTAINING PROTEIN 1"/>
    <property type="match status" value="1"/>
</dbReference>
<dbReference type="Pfam" id="PF05721">
    <property type="entry name" value="PhyH"/>
    <property type="match status" value="1"/>
</dbReference>
<evidence type="ECO:0000256" key="2">
    <source>
        <dbReference type="ARBA" id="ARBA00023004"/>
    </source>
</evidence>
<evidence type="ECO:0000256" key="1">
    <source>
        <dbReference type="ARBA" id="ARBA00022723"/>
    </source>
</evidence>
<dbReference type="AlphaFoldDB" id="A0A2Z4AH74"/>
<keyword evidence="2" id="KW-0408">Iron</keyword>
<dbReference type="SUPFAM" id="SSF51197">
    <property type="entry name" value="Clavaminate synthase-like"/>
    <property type="match status" value="1"/>
</dbReference>
<dbReference type="GO" id="GO:0005506">
    <property type="term" value="F:iron ion binding"/>
    <property type="evidence" value="ECO:0007669"/>
    <property type="project" value="UniProtKB-ARBA"/>
</dbReference>
<evidence type="ECO:0000313" key="3">
    <source>
        <dbReference type="EMBL" id="AWT59554.1"/>
    </source>
</evidence>